<evidence type="ECO:0000313" key="3">
    <source>
        <dbReference type="Proteomes" id="UP000242146"/>
    </source>
</evidence>
<protein>
    <submittedName>
        <fullName evidence="2">Uncharacterized protein</fullName>
    </submittedName>
</protein>
<feature type="compositionally biased region" description="Polar residues" evidence="1">
    <location>
        <begin position="1"/>
        <end position="12"/>
    </location>
</feature>
<keyword evidence="3" id="KW-1185">Reference proteome</keyword>
<dbReference type="AlphaFoldDB" id="A0A1X2GRE6"/>
<dbReference type="GO" id="GO:0031931">
    <property type="term" value="C:TORC1 complex"/>
    <property type="evidence" value="ECO:0007669"/>
    <property type="project" value="InterPro"/>
</dbReference>
<dbReference type="Pfam" id="PF10452">
    <property type="entry name" value="TCO89"/>
    <property type="match status" value="1"/>
</dbReference>
<reference evidence="2 3" key="1">
    <citation type="submission" date="2016-07" db="EMBL/GenBank/DDBJ databases">
        <title>Pervasive Adenine N6-methylation of Active Genes in Fungi.</title>
        <authorList>
            <consortium name="DOE Joint Genome Institute"/>
            <person name="Mondo S.J."/>
            <person name="Dannebaum R.O."/>
            <person name="Kuo R.C."/>
            <person name="Labutti K."/>
            <person name="Haridas S."/>
            <person name="Kuo A."/>
            <person name="Salamov A."/>
            <person name="Ahrendt S.R."/>
            <person name="Lipzen A."/>
            <person name="Sullivan W."/>
            <person name="Andreopoulos W.B."/>
            <person name="Clum A."/>
            <person name="Lindquist E."/>
            <person name="Daum C."/>
            <person name="Ramamoorthy G.K."/>
            <person name="Gryganskyi A."/>
            <person name="Culley D."/>
            <person name="Magnuson J.K."/>
            <person name="James T.Y."/>
            <person name="O'Malley M.A."/>
            <person name="Stajich J.E."/>
            <person name="Spatafora J.W."/>
            <person name="Visel A."/>
            <person name="Grigoriev I.V."/>
        </authorList>
    </citation>
    <scope>NUCLEOTIDE SEQUENCE [LARGE SCALE GENOMIC DNA]</scope>
    <source>
        <strain evidence="2 3">NRRL 3301</strain>
    </source>
</reference>
<evidence type="ECO:0000256" key="1">
    <source>
        <dbReference type="SAM" id="MobiDB-lite"/>
    </source>
</evidence>
<accession>A0A1X2GRE6</accession>
<dbReference type="OrthoDB" id="5430106at2759"/>
<comment type="caution">
    <text evidence="2">The sequence shown here is derived from an EMBL/GenBank/DDBJ whole genome shotgun (WGS) entry which is preliminary data.</text>
</comment>
<feature type="region of interest" description="Disordered" evidence="1">
    <location>
        <begin position="49"/>
        <end position="74"/>
    </location>
</feature>
<proteinExistence type="predicted"/>
<dbReference type="GO" id="GO:0031929">
    <property type="term" value="P:TOR signaling"/>
    <property type="evidence" value="ECO:0007669"/>
    <property type="project" value="InterPro"/>
</dbReference>
<feature type="region of interest" description="Disordered" evidence="1">
    <location>
        <begin position="1"/>
        <end position="24"/>
    </location>
</feature>
<name>A0A1X2GRE6_9FUNG</name>
<gene>
    <name evidence="2" type="ORF">DM01DRAFT_1333147</name>
</gene>
<dbReference type="InterPro" id="IPR018857">
    <property type="entry name" value="TORC1_cplx_su_TCO89"/>
</dbReference>
<feature type="compositionally biased region" description="Polar residues" evidence="1">
    <location>
        <begin position="50"/>
        <end position="63"/>
    </location>
</feature>
<sequence>MFQSAPVTRTPNPQAPPRLEQPRTLRHWQSQPLLRSQASTHVFLGHAQAQPYSSNSRSKQPKATSPLALSLDKTPTRTQHKLLLQRQSFLADDKHHVDHPANMKRLTKEIDRVNREYRCLRMYEDPLVESFLRVMSPPPPAPPTHTSTSPFLPQDLSTSSSSSISSAASSPFPSVLWSDPHQPYQHPLLQRRASDLMLRYPDRRNSSSSAHSAILERSHASIFNRWFKPSLPPPPPSIKHHR</sequence>
<feature type="region of interest" description="Disordered" evidence="1">
    <location>
        <begin position="135"/>
        <end position="165"/>
    </location>
</feature>
<organism evidence="2 3">
    <name type="scientific">Hesseltinella vesiculosa</name>
    <dbReference type="NCBI Taxonomy" id="101127"/>
    <lineage>
        <taxon>Eukaryota</taxon>
        <taxon>Fungi</taxon>
        <taxon>Fungi incertae sedis</taxon>
        <taxon>Mucoromycota</taxon>
        <taxon>Mucoromycotina</taxon>
        <taxon>Mucoromycetes</taxon>
        <taxon>Mucorales</taxon>
        <taxon>Cunninghamellaceae</taxon>
        <taxon>Hesseltinella</taxon>
    </lineage>
</organism>
<dbReference type="Proteomes" id="UP000242146">
    <property type="component" value="Unassembled WGS sequence"/>
</dbReference>
<evidence type="ECO:0000313" key="2">
    <source>
        <dbReference type="EMBL" id="ORX59689.1"/>
    </source>
</evidence>
<dbReference type="EMBL" id="MCGT01000005">
    <property type="protein sequence ID" value="ORX59689.1"/>
    <property type="molecule type" value="Genomic_DNA"/>
</dbReference>